<protein>
    <submittedName>
        <fullName evidence="2">Uncharacterized protein</fullName>
    </submittedName>
</protein>
<dbReference type="Proteomes" id="UP000677054">
    <property type="component" value="Unassembled WGS sequence"/>
</dbReference>
<feature type="region of interest" description="Disordered" evidence="1">
    <location>
        <begin position="1"/>
        <end position="20"/>
    </location>
</feature>
<dbReference type="EMBL" id="CAJPEV010001975">
    <property type="protein sequence ID" value="CAG0895148.1"/>
    <property type="molecule type" value="Genomic_DNA"/>
</dbReference>
<accession>A0A7R8XFC3</accession>
<name>A0A7R8XFC3_9CRUS</name>
<dbReference type="AlphaFoldDB" id="A0A7R8XFC3"/>
<evidence type="ECO:0000256" key="1">
    <source>
        <dbReference type="SAM" id="MobiDB-lite"/>
    </source>
</evidence>
<reference evidence="2" key="1">
    <citation type="submission" date="2020-11" db="EMBL/GenBank/DDBJ databases">
        <authorList>
            <person name="Tran Van P."/>
        </authorList>
    </citation>
    <scope>NUCLEOTIDE SEQUENCE</scope>
</reference>
<gene>
    <name evidence="2" type="ORF">DSTB1V02_LOCUS8555</name>
</gene>
<proteinExistence type="predicted"/>
<sequence length="155" mass="17544">MGMERGGDERAEPPSNTANVPGIDSVMVPICRTKIFSLSELSAFLEKNKHKPNKLVVIHTYSHTRVADGEVEMVERRIVKEISHAIFLDADLDADWTKDLFYNDNERETSNYSQHLLTQLCGMEDLINEGKKRPSSLTPQLDFHNKGLFSKPGDQ</sequence>
<evidence type="ECO:0000313" key="3">
    <source>
        <dbReference type="Proteomes" id="UP000677054"/>
    </source>
</evidence>
<feature type="compositionally biased region" description="Basic and acidic residues" evidence="1">
    <location>
        <begin position="1"/>
        <end position="12"/>
    </location>
</feature>
<evidence type="ECO:0000313" key="2">
    <source>
        <dbReference type="EMBL" id="CAD7248746.1"/>
    </source>
</evidence>
<feature type="region of interest" description="Disordered" evidence="1">
    <location>
        <begin position="131"/>
        <end position="155"/>
    </location>
</feature>
<keyword evidence="3" id="KW-1185">Reference proteome</keyword>
<organism evidence="2">
    <name type="scientific">Darwinula stevensoni</name>
    <dbReference type="NCBI Taxonomy" id="69355"/>
    <lineage>
        <taxon>Eukaryota</taxon>
        <taxon>Metazoa</taxon>
        <taxon>Ecdysozoa</taxon>
        <taxon>Arthropoda</taxon>
        <taxon>Crustacea</taxon>
        <taxon>Oligostraca</taxon>
        <taxon>Ostracoda</taxon>
        <taxon>Podocopa</taxon>
        <taxon>Podocopida</taxon>
        <taxon>Darwinulocopina</taxon>
        <taxon>Darwinuloidea</taxon>
        <taxon>Darwinulidae</taxon>
        <taxon>Darwinula</taxon>
    </lineage>
</organism>
<dbReference type="EMBL" id="LR901492">
    <property type="protein sequence ID" value="CAD7248746.1"/>
    <property type="molecule type" value="Genomic_DNA"/>
</dbReference>